<comment type="catalytic activity">
    <reaction evidence="1">
        <text>an L-aminoacyl-L-amino acid + H2O = 2 an L-alpha-amino acid</text>
        <dbReference type="Rhea" id="RHEA:48940"/>
        <dbReference type="ChEBI" id="CHEBI:15377"/>
        <dbReference type="ChEBI" id="CHEBI:59869"/>
        <dbReference type="ChEBI" id="CHEBI:77460"/>
        <dbReference type="EC" id="3.4.13.19"/>
    </reaction>
</comment>
<dbReference type="CDD" id="cd01301">
    <property type="entry name" value="rDP_like"/>
    <property type="match status" value="1"/>
</dbReference>
<comment type="subcellular location">
    <subcellularLocation>
        <location evidence="1">Membrane</location>
        <topology evidence="1">Lipid-anchor</topology>
        <topology evidence="1">GPI-anchor</topology>
    </subcellularLocation>
</comment>
<dbReference type="SUPFAM" id="SSF56349">
    <property type="entry name" value="DNA breaking-rejoining enzymes"/>
    <property type="match status" value="1"/>
</dbReference>
<dbReference type="Gene3D" id="3.20.20.140">
    <property type="entry name" value="Metal-dependent hydrolases"/>
    <property type="match status" value="1"/>
</dbReference>
<comment type="similarity">
    <text evidence="1">Belongs to the metallo-dependent hydrolases superfamily. Peptidase M19 family.</text>
</comment>
<keyword evidence="1" id="KW-0224">Dipeptidase</keyword>
<accession>A0ABQ9JJI4</accession>
<dbReference type="Proteomes" id="UP001162164">
    <property type="component" value="Unassembled WGS sequence"/>
</dbReference>
<dbReference type="SUPFAM" id="SSF51556">
    <property type="entry name" value="Metallo-dependent hydrolases"/>
    <property type="match status" value="1"/>
</dbReference>
<keyword evidence="1" id="KW-0482">Metalloprotease</keyword>
<dbReference type="PANTHER" id="PTHR10443:SF12">
    <property type="entry name" value="DIPEPTIDASE"/>
    <property type="match status" value="1"/>
</dbReference>
<comment type="subunit">
    <text evidence="1">Homodimer; disulfide-linked.</text>
</comment>
<evidence type="ECO:0000313" key="4">
    <source>
        <dbReference type="Proteomes" id="UP001162164"/>
    </source>
</evidence>
<organism evidence="3 4">
    <name type="scientific">Molorchus minor</name>
    <dbReference type="NCBI Taxonomy" id="1323400"/>
    <lineage>
        <taxon>Eukaryota</taxon>
        <taxon>Metazoa</taxon>
        <taxon>Ecdysozoa</taxon>
        <taxon>Arthropoda</taxon>
        <taxon>Hexapoda</taxon>
        <taxon>Insecta</taxon>
        <taxon>Pterygota</taxon>
        <taxon>Neoptera</taxon>
        <taxon>Endopterygota</taxon>
        <taxon>Coleoptera</taxon>
        <taxon>Polyphaga</taxon>
        <taxon>Cucujiformia</taxon>
        <taxon>Chrysomeloidea</taxon>
        <taxon>Cerambycidae</taxon>
        <taxon>Lamiinae</taxon>
        <taxon>Monochamini</taxon>
        <taxon>Molorchus</taxon>
    </lineage>
</organism>
<evidence type="ECO:0000313" key="3">
    <source>
        <dbReference type="EMBL" id="KAJ8978118.1"/>
    </source>
</evidence>
<dbReference type="InterPro" id="IPR008257">
    <property type="entry name" value="Pept_M19"/>
</dbReference>
<keyword evidence="1" id="KW-0472">Membrane</keyword>
<keyword evidence="1" id="KW-0862">Zinc</keyword>
<keyword evidence="1" id="KW-0336">GPI-anchor</keyword>
<dbReference type="InterPro" id="IPR011010">
    <property type="entry name" value="DNA_brk_join_enz"/>
</dbReference>
<keyword evidence="1" id="KW-0645">Protease</keyword>
<sequence length="677" mass="75975">MDTGNRYNHAPYINATISTDARGTTRIALKRRLEKMLAIHCAKTHFPSQSPTIKYLRVHSNAQLFITEQIPFNHEVINAAVMQGPDGQQRPRDRSGPVGARSGTAAPHPELPMSLQPYGFWELPRLPALRRDELLKITIDDIEDKDSIIIIRIPDSKTHTPRGFVISSPDQMKIYRKYYFTSSRETAREGEIETESSLALGHDFKQQPEAILCWKNKKRDKIQENVDYPDAVQPCVIPSCPHELTRETSFNVVPQYFDDIRDIRYQPYDYHASSSLESCSCSSGSDSSRTTFRGPWCICIVVQPQTPEERLEIVRKLLKEAPLIDGHNDLPWNLRKFVHNKLVTLNLSAINEEEPWSNSRWSHTDIPRLRAGQIGAQFWSAYVPCKAQHLDAVQITLEQIDVIKRLVEYNSQHFALVRSTSEIKATHKEGLIASLIGVEGGHALGNSLAVLRTFYSLGARYLTITHSCDTPWATGTNTQTQDGLSEFGKSVVKEMNRLGMIIDLSHTSINTAKAALNVSHAPVIFSHSSAFSLCNSSRNVPDDVLKLIAHNGGVVMVNFYTFHITCNETANIQDVIRHINHIRTVAGIDHVGIGAGYDGINMTPSGLEDVSKYPHLLAELLADPTWSEKDITSLAGLNLLRVFEKVEEVRDKWRRADILPVEDSPPPAHNPCTSIYS</sequence>
<protein>
    <recommendedName>
        <fullName evidence="1">Dipeptidase</fullName>
        <ecNumber evidence="1">3.4.13.19</ecNumber>
    </recommendedName>
</protein>
<keyword evidence="4" id="KW-1185">Reference proteome</keyword>
<dbReference type="EC" id="3.4.13.19" evidence="1"/>
<name>A0ABQ9JJI4_9CUCU</name>
<keyword evidence="1" id="KW-0378">Hydrolase</keyword>
<dbReference type="PROSITE" id="PS51365">
    <property type="entry name" value="RENAL_DIPEPTIDASE_2"/>
    <property type="match status" value="1"/>
</dbReference>
<dbReference type="Pfam" id="PF01244">
    <property type="entry name" value="Peptidase_M19"/>
    <property type="match status" value="1"/>
</dbReference>
<keyword evidence="1" id="KW-1015">Disulfide bond</keyword>
<dbReference type="EMBL" id="JAPWTJ010000471">
    <property type="protein sequence ID" value="KAJ8978118.1"/>
    <property type="molecule type" value="Genomic_DNA"/>
</dbReference>
<feature type="region of interest" description="Disordered" evidence="2">
    <location>
        <begin position="83"/>
        <end position="111"/>
    </location>
</feature>
<comment type="caution">
    <text evidence="3">The sequence shown here is derived from an EMBL/GenBank/DDBJ whole genome shotgun (WGS) entry which is preliminary data.</text>
</comment>
<evidence type="ECO:0000256" key="2">
    <source>
        <dbReference type="SAM" id="MobiDB-lite"/>
    </source>
</evidence>
<proteinExistence type="inferred from homology"/>
<gene>
    <name evidence="3" type="ORF">NQ317_014173</name>
</gene>
<evidence type="ECO:0000256" key="1">
    <source>
        <dbReference type="RuleBase" id="RU341113"/>
    </source>
</evidence>
<keyword evidence="1" id="KW-0449">Lipoprotein</keyword>
<keyword evidence="1" id="KW-0479">Metal-binding</keyword>
<dbReference type="PANTHER" id="PTHR10443">
    <property type="entry name" value="MICROSOMAL DIPEPTIDASE"/>
    <property type="match status" value="1"/>
</dbReference>
<comment type="cofactor">
    <cofactor evidence="1">
        <name>Zn(2+)</name>
        <dbReference type="ChEBI" id="CHEBI:29105"/>
    </cofactor>
</comment>
<dbReference type="InterPro" id="IPR032466">
    <property type="entry name" value="Metal_Hydrolase"/>
</dbReference>
<keyword evidence="1" id="KW-0325">Glycoprotein</keyword>
<reference evidence="3" key="1">
    <citation type="journal article" date="2023" name="Insect Mol. Biol.">
        <title>Genome sequencing provides insights into the evolution of gene families encoding plant cell wall-degrading enzymes in longhorned beetles.</title>
        <authorList>
            <person name="Shin N.R."/>
            <person name="Okamura Y."/>
            <person name="Kirsch R."/>
            <person name="Pauchet Y."/>
        </authorList>
    </citation>
    <scope>NUCLEOTIDE SEQUENCE</scope>
    <source>
        <strain evidence="3">MMC_N1</strain>
    </source>
</reference>